<reference evidence="2 3" key="1">
    <citation type="journal article" date="2019" name="Nat. Ecol. Evol.">
        <title>Megaphylogeny resolves global patterns of mushroom evolution.</title>
        <authorList>
            <person name="Varga T."/>
            <person name="Krizsan K."/>
            <person name="Foldi C."/>
            <person name="Dima B."/>
            <person name="Sanchez-Garcia M."/>
            <person name="Sanchez-Ramirez S."/>
            <person name="Szollosi G.J."/>
            <person name="Szarkandi J.G."/>
            <person name="Papp V."/>
            <person name="Albert L."/>
            <person name="Andreopoulos W."/>
            <person name="Angelini C."/>
            <person name="Antonin V."/>
            <person name="Barry K.W."/>
            <person name="Bougher N.L."/>
            <person name="Buchanan P."/>
            <person name="Buyck B."/>
            <person name="Bense V."/>
            <person name="Catcheside P."/>
            <person name="Chovatia M."/>
            <person name="Cooper J."/>
            <person name="Damon W."/>
            <person name="Desjardin D."/>
            <person name="Finy P."/>
            <person name="Geml J."/>
            <person name="Haridas S."/>
            <person name="Hughes K."/>
            <person name="Justo A."/>
            <person name="Karasinski D."/>
            <person name="Kautmanova I."/>
            <person name="Kiss B."/>
            <person name="Kocsube S."/>
            <person name="Kotiranta H."/>
            <person name="LaButti K.M."/>
            <person name="Lechner B.E."/>
            <person name="Liimatainen K."/>
            <person name="Lipzen A."/>
            <person name="Lukacs Z."/>
            <person name="Mihaltcheva S."/>
            <person name="Morgado L.N."/>
            <person name="Niskanen T."/>
            <person name="Noordeloos M.E."/>
            <person name="Ohm R.A."/>
            <person name="Ortiz-Santana B."/>
            <person name="Ovrebo C."/>
            <person name="Racz N."/>
            <person name="Riley R."/>
            <person name="Savchenko A."/>
            <person name="Shiryaev A."/>
            <person name="Soop K."/>
            <person name="Spirin V."/>
            <person name="Szebenyi C."/>
            <person name="Tomsovsky M."/>
            <person name="Tulloss R.E."/>
            <person name="Uehling J."/>
            <person name="Grigoriev I.V."/>
            <person name="Vagvolgyi C."/>
            <person name="Papp T."/>
            <person name="Martin F.M."/>
            <person name="Miettinen O."/>
            <person name="Hibbett D.S."/>
            <person name="Nagy L.G."/>
        </authorList>
    </citation>
    <scope>NUCLEOTIDE SEQUENCE [LARGE SCALE GENOMIC DNA]</scope>
    <source>
        <strain evidence="2 3">CBS 309.79</strain>
    </source>
</reference>
<evidence type="ECO:0000313" key="3">
    <source>
        <dbReference type="Proteomes" id="UP000305067"/>
    </source>
</evidence>
<dbReference type="Proteomes" id="UP000305067">
    <property type="component" value="Unassembled WGS sequence"/>
</dbReference>
<organism evidence="2 3">
    <name type="scientific">Pterulicium gracile</name>
    <dbReference type="NCBI Taxonomy" id="1884261"/>
    <lineage>
        <taxon>Eukaryota</taxon>
        <taxon>Fungi</taxon>
        <taxon>Dikarya</taxon>
        <taxon>Basidiomycota</taxon>
        <taxon>Agaricomycotina</taxon>
        <taxon>Agaricomycetes</taxon>
        <taxon>Agaricomycetidae</taxon>
        <taxon>Agaricales</taxon>
        <taxon>Pleurotineae</taxon>
        <taxon>Pterulaceae</taxon>
        <taxon>Pterulicium</taxon>
    </lineage>
</organism>
<keyword evidence="3" id="KW-1185">Reference proteome</keyword>
<sequence length="178" mass="20224">MTRFVYPQQCGRPPHSPSKAHINPKNTRNDPNPDKRRKNPNAKNNRLVLPTLSCALSMCLAKASNSLHSSPFTQSRPFSPLTAFRRYRLLSRIIYRHGVCSRRHPLSLVTKPRLTACIIFIPPCIFPSLQAKKAYISLSFYLSPFLYLSLSPSSRSLCLYSSGFVMMTLSHHSDLFDL</sequence>
<evidence type="ECO:0000313" key="2">
    <source>
        <dbReference type="EMBL" id="TFL02756.1"/>
    </source>
</evidence>
<proteinExistence type="predicted"/>
<protein>
    <submittedName>
        <fullName evidence="2">Uncharacterized protein</fullName>
    </submittedName>
</protein>
<evidence type="ECO:0000256" key="1">
    <source>
        <dbReference type="SAM" id="MobiDB-lite"/>
    </source>
</evidence>
<feature type="region of interest" description="Disordered" evidence="1">
    <location>
        <begin position="1"/>
        <end position="43"/>
    </location>
</feature>
<name>A0A5C3QLF2_9AGAR</name>
<gene>
    <name evidence="2" type="ORF">BDV98DRAFT_403356</name>
</gene>
<accession>A0A5C3QLF2</accession>
<dbReference type="EMBL" id="ML178821">
    <property type="protein sequence ID" value="TFL02756.1"/>
    <property type="molecule type" value="Genomic_DNA"/>
</dbReference>
<dbReference type="AlphaFoldDB" id="A0A5C3QLF2"/>